<reference evidence="2 3" key="1">
    <citation type="journal article" date="2019" name="Int. J. Syst. Evol. Microbiol.">
        <title>The Global Catalogue of Microorganisms (GCM) 10K type strain sequencing project: providing services to taxonomists for standard genome sequencing and annotation.</title>
        <authorList>
            <consortium name="The Broad Institute Genomics Platform"/>
            <consortium name="The Broad Institute Genome Sequencing Center for Infectious Disease"/>
            <person name="Wu L."/>
            <person name="Ma J."/>
        </authorList>
    </citation>
    <scope>NUCLEOTIDE SEQUENCE [LARGE SCALE GENOMIC DNA]</scope>
    <source>
        <strain evidence="2 3">JCM 16242</strain>
    </source>
</reference>
<organism evidence="2 3">
    <name type="scientific">Rhodanobacter caeni</name>
    <dbReference type="NCBI Taxonomy" id="657654"/>
    <lineage>
        <taxon>Bacteria</taxon>
        <taxon>Pseudomonadati</taxon>
        <taxon>Pseudomonadota</taxon>
        <taxon>Gammaproteobacteria</taxon>
        <taxon>Lysobacterales</taxon>
        <taxon>Rhodanobacteraceae</taxon>
        <taxon>Rhodanobacter</taxon>
    </lineage>
</organism>
<accession>A0ABN0UHM5</accession>
<proteinExistence type="predicted"/>
<evidence type="ECO:0008006" key="4">
    <source>
        <dbReference type="Google" id="ProtNLM"/>
    </source>
</evidence>
<dbReference type="InterPro" id="IPR010260">
    <property type="entry name" value="AlpA"/>
</dbReference>
<feature type="region of interest" description="Disordered" evidence="1">
    <location>
        <begin position="72"/>
        <end position="113"/>
    </location>
</feature>
<keyword evidence="3" id="KW-1185">Reference proteome</keyword>
<evidence type="ECO:0000313" key="2">
    <source>
        <dbReference type="EMBL" id="GAA0250931.1"/>
    </source>
</evidence>
<name>A0ABN0UHM5_9GAMM</name>
<sequence>MNVHKHTLNKAPQFSADAHNCTNPLADFRPPLTEMELHRAIRLPEVLRMTGMSRSAWYALLNPRLPTYDHCAPSRSSWGTAPARPPRGGRGKCSPICSRSPMPAVGTKENHND</sequence>
<dbReference type="Proteomes" id="UP001500657">
    <property type="component" value="Unassembled WGS sequence"/>
</dbReference>
<evidence type="ECO:0000256" key="1">
    <source>
        <dbReference type="SAM" id="MobiDB-lite"/>
    </source>
</evidence>
<comment type="caution">
    <text evidence="2">The sequence shown here is derived from an EMBL/GenBank/DDBJ whole genome shotgun (WGS) entry which is preliminary data.</text>
</comment>
<gene>
    <name evidence="2" type="ORF">GCM10009126_15470</name>
</gene>
<evidence type="ECO:0000313" key="3">
    <source>
        <dbReference type="Proteomes" id="UP001500657"/>
    </source>
</evidence>
<dbReference type="RefSeq" id="WP_425543683.1">
    <property type="nucleotide sequence ID" value="NZ_BAAAFO010000002.1"/>
</dbReference>
<dbReference type="EMBL" id="BAAAFO010000002">
    <property type="protein sequence ID" value="GAA0250931.1"/>
    <property type="molecule type" value="Genomic_DNA"/>
</dbReference>
<dbReference type="Pfam" id="PF05930">
    <property type="entry name" value="Phage_AlpA"/>
    <property type="match status" value="1"/>
</dbReference>
<protein>
    <recommendedName>
        <fullName evidence="4">AlpA family phage regulatory protein</fullName>
    </recommendedName>
</protein>